<reference evidence="5" key="1">
    <citation type="submission" date="2022-07" db="EMBL/GenBank/DDBJ databases">
        <title>Genome Sequence of Xylaria arbuscula.</title>
        <authorList>
            <person name="Buettner E."/>
        </authorList>
    </citation>
    <scope>NUCLEOTIDE SEQUENCE</scope>
    <source>
        <strain evidence="5">VT107</strain>
    </source>
</reference>
<dbReference type="Gene3D" id="3.40.50.300">
    <property type="entry name" value="P-loop containing nucleotide triphosphate hydrolases"/>
    <property type="match status" value="1"/>
</dbReference>
<feature type="domain" description="Nephrocystin 3-like N-terminal" evidence="3">
    <location>
        <begin position="269"/>
        <end position="454"/>
    </location>
</feature>
<gene>
    <name evidence="5" type="ORF">NPX13_g7202</name>
</gene>
<dbReference type="PANTHER" id="PTHR10039:SF5">
    <property type="entry name" value="NACHT DOMAIN-CONTAINING PROTEIN"/>
    <property type="match status" value="1"/>
</dbReference>
<evidence type="ECO:0000256" key="1">
    <source>
        <dbReference type="ARBA" id="ARBA00022737"/>
    </source>
</evidence>
<evidence type="ECO:0000259" key="3">
    <source>
        <dbReference type="Pfam" id="PF24883"/>
    </source>
</evidence>
<dbReference type="InterPro" id="IPR056693">
    <property type="entry name" value="DUF7791"/>
</dbReference>
<organism evidence="5 6">
    <name type="scientific">Xylaria arbuscula</name>
    <dbReference type="NCBI Taxonomy" id="114810"/>
    <lineage>
        <taxon>Eukaryota</taxon>
        <taxon>Fungi</taxon>
        <taxon>Dikarya</taxon>
        <taxon>Ascomycota</taxon>
        <taxon>Pezizomycotina</taxon>
        <taxon>Sordariomycetes</taxon>
        <taxon>Xylariomycetidae</taxon>
        <taxon>Xylariales</taxon>
        <taxon>Xylariaceae</taxon>
        <taxon>Xylaria</taxon>
    </lineage>
</organism>
<dbReference type="Pfam" id="PF24883">
    <property type="entry name" value="NPHP3_N"/>
    <property type="match status" value="1"/>
</dbReference>
<feature type="compositionally biased region" description="Basic and acidic residues" evidence="2">
    <location>
        <begin position="919"/>
        <end position="936"/>
    </location>
</feature>
<evidence type="ECO:0000256" key="2">
    <source>
        <dbReference type="SAM" id="MobiDB-lite"/>
    </source>
</evidence>
<evidence type="ECO:0000259" key="4">
    <source>
        <dbReference type="Pfam" id="PF25053"/>
    </source>
</evidence>
<dbReference type="EMBL" id="JANPWZ010001377">
    <property type="protein sequence ID" value="KAJ3566269.1"/>
    <property type="molecule type" value="Genomic_DNA"/>
</dbReference>
<proteinExistence type="predicted"/>
<keyword evidence="1" id="KW-0677">Repeat</keyword>
<dbReference type="InterPro" id="IPR027417">
    <property type="entry name" value="P-loop_NTPase"/>
</dbReference>
<evidence type="ECO:0000313" key="6">
    <source>
        <dbReference type="Proteomes" id="UP001148614"/>
    </source>
</evidence>
<comment type="caution">
    <text evidence="5">The sequence shown here is derived from an EMBL/GenBank/DDBJ whole genome shotgun (WGS) entry which is preliminary data.</text>
</comment>
<protein>
    <recommendedName>
        <fullName evidence="7">NACHT domain-containing protein</fullName>
    </recommendedName>
</protein>
<evidence type="ECO:0000313" key="5">
    <source>
        <dbReference type="EMBL" id="KAJ3566269.1"/>
    </source>
</evidence>
<feature type="region of interest" description="Disordered" evidence="2">
    <location>
        <begin position="908"/>
        <end position="948"/>
    </location>
</feature>
<name>A0A9W8TKN8_9PEZI</name>
<dbReference type="SUPFAM" id="SSF52540">
    <property type="entry name" value="P-loop containing nucleoside triphosphate hydrolases"/>
    <property type="match status" value="1"/>
</dbReference>
<dbReference type="Pfam" id="PF25053">
    <property type="entry name" value="DUF7791"/>
    <property type="match status" value="1"/>
</dbReference>
<feature type="compositionally biased region" description="Low complexity" evidence="2">
    <location>
        <begin position="1086"/>
        <end position="1099"/>
    </location>
</feature>
<feature type="domain" description="DUF7791" evidence="4">
    <location>
        <begin position="563"/>
        <end position="725"/>
    </location>
</feature>
<feature type="region of interest" description="Disordered" evidence="2">
    <location>
        <begin position="967"/>
        <end position="1099"/>
    </location>
</feature>
<dbReference type="AlphaFoldDB" id="A0A9W8TKN8"/>
<evidence type="ECO:0008006" key="7">
    <source>
        <dbReference type="Google" id="ProtNLM"/>
    </source>
</evidence>
<dbReference type="Proteomes" id="UP001148614">
    <property type="component" value="Unassembled WGS sequence"/>
</dbReference>
<keyword evidence="6" id="KW-1185">Reference proteome</keyword>
<dbReference type="InterPro" id="IPR056884">
    <property type="entry name" value="NPHP3-like_N"/>
</dbReference>
<feature type="compositionally biased region" description="Basic and acidic residues" evidence="2">
    <location>
        <begin position="974"/>
        <end position="988"/>
    </location>
</feature>
<dbReference type="PANTHER" id="PTHR10039">
    <property type="entry name" value="AMELOGENIN"/>
    <property type="match status" value="1"/>
</dbReference>
<dbReference type="VEuPathDB" id="FungiDB:F4678DRAFT_479605"/>
<accession>A0A9W8TKN8</accession>
<sequence length="1162" mass="132470">MDALAVSAAVIQFIDFTCGLVAKGVSIHSSMTGLAIDHEELENITANLKRSSDEIHKSLPQNIRDAQESQEVQLAQQQLNKNETDLQNVAIGCRAVADELMTVLAELTSKGPKSPWRSFRHALKATWNEGKVQSLENRLDRYRQQMMTNIIISLRYKTEMQIREQSSMRQSVGRIEELQRKTKMIGDQFMEKIIGGEEWKRDLVQMIHERGLANSQKVFDSSQMKDSQGRVPNAIIARETQIQKRILHKLAFRGMNDRERRICKAHAQTFEWIFHDPKVDSRSWSSFNDFLVSPQNQIYWITGKPGSGKSTLMKHIRHHPQTTTSLEHWSGSDQLIQAGFYFWNSGSHMQMSVDGLLHAVLHECLRQLPAGTVQDVLPERWEVASLFDVDDYPWSWGEVASALRKLIVECYPDTKFFLLIDGLDECSGDQTQLIELIRELAEDTENLKLCVASRPWNNFEDAFKNRPSLRVQDLSAPDINRFVTSKFSANDGFAELQARDFSGGKKLLEAISEKAEGVFLWVHLVVRSLLEGLTNGDGLQELHTRLEELPPDLEDLYAKMLGSLDERYLSHASRLFQIVRACIGPLTLLRMALADLEEGDRAIQASVRKMPIEEQFVMCRNMKRKVASRCRGLLDVNPPFTFCSDDDNSPLNIKASKSNSSNGDDKGVDPSMADLEVQYLHRTVLDYIQSTDVWSWLTSVHAEPFDPHLPLLRSSVLEMKSFHRASSFSGGRKLSLRLMTSIKYAKRSLATCSTEKKIREVVLLLDEVDSVGKFLTSPCGTPSRWGFHWSANFVRPRISIPSFFHLMAICGLYQYLEMRLQTNHPELGTQPDGCYKPLIVWLLGRNELRSYNPVEEQYKDLYGISYEVFETLLRKGHDCHQLWHGHSAWDLAMERGYTDILELFERYRGEPPQSSPGDNSKDIQRHGKRQDGRESDNESDDSIEALSGHEGEIDWNRYLRMRSLPTSQKKGIRKANEQLHGDSPEHYPRSSKFSGEPRRNVARPTPPPQPSRIPLRPQPLHAQIHNPFPTASHNPRPRYEEDDDSMNGYQGLHPSHHSHHTYNPPPRVPGGYRGGSQPSAPFRPMPLQASASPSSALPDILPRTTIRGMASTEPNVPGRIPAAIHDKRPIRRRVWTRLWVLIRFKCTHSTPYHFQNVSNEPA</sequence>